<dbReference type="AlphaFoldDB" id="A0A6J5B5C6"/>
<feature type="compositionally biased region" description="Polar residues" evidence="1">
    <location>
        <begin position="85"/>
        <end position="100"/>
    </location>
</feature>
<dbReference type="EMBL" id="CADIJZ010000010">
    <property type="protein sequence ID" value="CAB3690954.1"/>
    <property type="molecule type" value="Genomic_DNA"/>
</dbReference>
<name>A0A6J5B5C6_9BURK</name>
<protein>
    <submittedName>
        <fullName evidence="2">Uncharacterized protein</fullName>
    </submittedName>
</protein>
<accession>A0A6J5B5C6</accession>
<evidence type="ECO:0000256" key="1">
    <source>
        <dbReference type="SAM" id="MobiDB-lite"/>
    </source>
</evidence>
<proteinExistence type="predicted"/>
<reference evidence="2 3" key="1">
    <citation type="submission" date="2020-04" db="EMBL/GenBank/DDBJ databases">
        <authorList>
            <person name="De Canck E."/>
        </authorList>
    </citation>
    <scope>NUCLEOTIDE SEQUENCE [LARGE SCALE GENOMIC DNA]</scope>
    <source>
        <strain evidence="2 3">LMG 27174</strain>
    </source>
</reference>
<organism evidence="2 3">
    <name type="scientific">Paraburkholderia rhynchosiae</name>
    <dbReference type="NCBI Taxonomy" id="487049"/>
    <lineage>
        <taxon>Bacteria</taxon>
        <taxon>Pseudomonadati</taxon>
        <taxon>Pseudomonadota</taxon>
        <taxon>Betaproteobacteria</taxon>
        <taxon>Burkholderiales</taxon>
        <taxon>Burkholderiaceae</taxon>
        <taxon>Paraburkholderia</taxon>
    </lineage>
</organism>
<sequence>MAPRGVQTYGERWITPVTMPAHPPPELQRAPCTRLQLLSVRRVEQWQRGVAEARRHQRTLRLSASIKRSPSSFVNSPDCGLGRMSRTTSDGLHNRTPSGVTTTNGRLMSCSRVGGNDALLCLRCLTVRSLLLSVLFRKVTGHLTTTFKSSTPDQTRLWPPERARPRSCVALFSPALSWPAPSRSRPSWQQVSSPSGLSSQQPS</sequence>
<evidence type="ECO:0000313" key="2">
    <source>
        <dbReference type="EMBL" id="CAB3690954.1"/>
    </source>
</evidence>
<evidence type="ECO:0000313" key="3">
    <source>
        <dbReference type="Proteomes" id="UP000494205"/>
    </source>
</evidence>
<feature type="region of interest" description="Disordered" evidence="1">
    <location>
        <begin position="73"/>
        <end position="100"/>
    </location>
</feature>
<feature type="region of interest" description="Disordered" evidence="1">
    <location>
        <begin position="178"/>
        <end position="203"/>
    </location>
</feature>
<gene>
    <name evidence="2" type="ORF">LMG27174_03165</name>
</gene>
<dbReference type="Proteomes" id="UP000494205">
    <property type="component" value="Unassembled WGS sequence"/>
</dbReference>